<comment type="caution">
    <text evidence="1">The sequence shown here is derived from an EMBL/GenBank/DDBJ whole genome shotgun (WGS) entry which is preliminary data.</text>
</comment>
<dbReference type="AlphaFoldDB" id="A0A7C1G538"/>
<sequence>MATERTSDQWFTILRTSAELRFGSERAAALTDELRAMAEAVARVLSEPLNFHAESPVDFPIERVDRS</sequence>
<reference evidence="1" key="1">
    <citation type="journal article" date="2020" name="mSystems">
        <title>Genome- and Community-Level Interaction Insights into Carbon Utilization and Element Cycling Functions of Hydrothermarchaeota in Hydrothermal Sediment.</title>
        <authorList>
            <person name="Zhou Z."/>
            <person name="Liu Y."/>
            <person name="Xu W."/>
            <person name="Pan J."/>
            <person name="Luo Z.H."/>
            <person name="Li M."/>
        </authorList>
    </citation>
    <scope>NUCLEOTIDE SEQUENCE [LARGE SCALE GENOMIC DNA]</scope>
    <source>
        <strain evidence="1">SpSt-222</strain>
    </source>
</reference>
<proteinExistence type="predicted"/>
<dbReference type="EMBL" id="DSJL01000011">
    <property type="protein sequence ID" value="HEF66472.1"/>
    <property type="molecule type" value="Genomic_DNA"/>
</dbReference>
<gene>
    <name evidence="1" type="ORF">ENP47_12880</name>
</gene>
<protein>
    <submittedName>
        <fullName evidence="1">Uncharacterized protein</fullName>
    </submittedName>
</protein>
<evidence type="ECO:0000313" key="1">
    <source>
        <dbReference type="EMBL" id="HEF66472.1"/>
    </source>
</evidence>
<organism evidence="1">
    <name type="scientific">Thermomicrobium roseum</name>
    <dbReference type="NCBI Taxonomy" id="500"/>
    <lineage>
        <taxon>Bacteria</taxon>
        <taxon>Pseudomonadati</taxon>
        <taxon>Thermomicrobiota</taxon>
        <taxon>Thermomicrobia</taxon>
        <taxon>Thermomicrobiales</taxon>
        <taxon>Thermomicrobiaceae</taxon>
        <taxon>Thermomicrobium</taxon>
    </lineage>
</organism>
<accession>A0A7C1G538</accession>
<name>A0A7C1G538_THERO</name>